<name>A0ABS1UBV5_9PROT</name>
<evidence type="ECO:0000256" key="1">
    <source>
        <dbReference type="SAM" id="MobiDB-lite"/>
    </source>
</evidence>
<proteinExistence type="predicted"/>
<reference evidence="2 3" key="1">
    <citation type="submission" date="2021-01" db="EMBL/GenBank/DDBJ databases">
        <title>Belnapia mucosa sp. nov. and Belnapia arida sp. nov., isolated from the Tabernas Desert (Almeria, Spain).</title>
        <authorList>
            <person name="Molina-Menor E."/>
            <person name="Vidal-Verdu A."/>
            <person name="Calonge A."/>
            <person name="Satari L."/>
            <person name="Pereto J."/>
            <person name="Porcar M."/>
        </authorList>
    </citation>
    <scope>NUCLEOTIDE SEQUENCE [LARGE SCALE GENOMIC DNA]</scope>
    <source>
        <strain evidence="2 3">T18</strain>
    </source>
</reference>
<dbReference type="Proteomes" id="UP000660885">
    <property type="component" value="Unassembled WGS sequence"/>
</dbReference>
<keyword evidence="3" id="KW-1185">Reference proteome</keyword>
<evidence type="ECO:0000313" key="2">
    <source>
        <dbReference type="EMBL" id="MBL6082167.1"/>
    </source>
</evidence>
<feature type="region of interest" description="Disordered" evidence="1">
    <location>
        <begin position="100"/>
        <end position="119"/>
    </location>
</feature>
<organism evidence="2 3">
    <name type="scientific">Belnapia arida</name>
    <dbReference type="NCBI Taxonomy" id="2804533"/>
    <lineage>
        <taxon>Bacteria</taxon>
        <taxon>Pseudomonadati</taxon>
        <taxon>Pseudomonadota</taxon>
        <taxon>Alphaproteobacteria</taxon>
        <taxon>Acetobacterales</taxon>
        <taxon>Roseomonadaceae</taxon>
        <taxon>Belnapia</taxon>
    </lineage>
</organism>
<accession>A0ABS1UBV5</accession>
<protein>
    <submittedName>
        <fullName evidence="2">Uncharacterized protein</fullName>
    </submittedName>
</protein>
<gene>
    <name evidence="2" type="ORF">JMJ56_29765</name>
</gene>
<comment type="caution">
    <text evidence="2">The sequence shown here is derived from an EMBL/GenBank/DDBJ whole genome shotgun (WGS) entry which is preliminary data.</text>
</comment>
<evidence type="ECO:0000313" key="3">
    <source>
        <dbReference type="Proteomes" id="UP000660885"/>
    </source>
</evidence>
<dbReference type="RefSeq" id="WP_202835379.1">
    <property type="nucleotide sequence ID" value="NZ_JAETWB010000050.1"/>
</dbReference>
<sequence length="119" mass="12786">MTTMTATPTTAATGPKVKIAWRDENYGSVAAVAAFRNYALTSDWSDRTQQRFRGCLKRAGFTFHLGRASFIADQGTRDERKLALCTELAKAGFVITAGDVRPKTEEASTAPTPDAALAA</sequence>
<dbReference type="EMBL" id="JAETWB010000050">
    <property type="protein sequence ID" value="MBL6082167.1"/>
    <property type="molecule type" value="Genomic_DNA"/>
</dbReference>